<dbReference type="InterPro" id="IPR053058">
    <property type="entry name" value="Mulikevirus_tape_measure"/>
</dbReference>
<dbReference type="Proteomes" id="UP001496674">
    <property type="component" value="Chromosome"/>
</dbReference>
<feature type="transmembrane region" description="Helical" evidence="2">
    <location>
        <begin position="343"/>
        <end position="364"/>
    </location>
</feature>
<keyword evidence="2" id="KW-1133">Transmembrane helix</keyword>
<reference evidence="4 5" key="1">
    <citation type="submission" date="2023-04" db="EMBL/GenBank/DDBJ databases">
        <title>Draft genome sequence of acteroides sedimenti strain YN3PY1.</title>
        <authorList>
            <person name="Yoshida N."/>
        </authorList>
    </citation>
    <scope>NUCLEOTIDE SEQUENCE [LARGE SCALE GENOMIC DNA]</scope>
    <source>
        <strain evidence="4 5">YN3PY1</strain>
    </source>
</reference>
<feature type="transmembrane region" description="Helical" evidence="2">
    <location>
        <begin position="33"/>
        <end position="53"/>
    </location>
</feature>
<dbReference type="NCBIfam" id="TIGR02675">
    <property type="entry name" value="tape_meas_nterm"/>
    <property type="match status" value="1"/>
</dbReference>
<evidence type="ECO:0000313" key="4">
    <source>
        <dbReference type="EMBL" id="BEG98104.1"/>
    </source>
</evidence>
<dbReference type="PANTHER" id="PTHR38812:SF2">
    <property type="entry name" value="MU-LIKE PROPHAGE FLUMU PROTEIN GP42"/>
    <property type="match status" value="1"/>
</dbReference>
<dbReference type="Pfam" id="PF20155">
    <property type="entry name" value="TMP_3"/>
    <property type="match status" value="1"/>
</dbReference>
<organism evidence="4 5">
    <name type="scientific">Bacteroides sedimenti</name>
    <dbReference type="NCBI Taxonomy" id="2136147"/>
    <lineage>
        <taxon>Bacteria</taxon>
        <taxon>Pseudomonadati</taxon>
        <taxon>Bacteroidota</taxon>
        <taxon>Bacteroidia</taxon>
        <taxon>Bacteroidales</taxon>
        <taxon>Bacteroidaceae</taxon>
        <taxon>Bacteroides</taxon>
    </lineage>
</organism>
<evidence type="ECO:0000313" key="5">
    <source>
        <dbReference type="Proteomes" id="UP001496674"/>
    </source>
</evidence>
<proteinExistence type="predicted"/>
<keyword evidence="2" id="KW-0472">Membrane</keyword>
<dbReference type="PANTHER" id="PTHR38812">
    <property type="entry name" value="MU-LIKE PROPHAGE FLUMU PROTEIN GP42"/>
    <property type="match status" value="1"/>
</dbReference>
<name>A0ABN6Z1X9_9BACE</name>
<dbReference type="InterPro" id="IPR013491">
    <property type="entry name" value="Tape_meas_N"/>
</dbReference>
<evidence type="ECO:0000259" key="3">
    <source>
        <dbReference type="Pfam" id="PF20155"/>
    </source>
</evidence>
<evidence type="ECO:0000256" key="1">
    <source>
        <dbReference type="SAM" id="Coils"/>
    </source>
</evidence>
<keyword evidence="1" id="KW-0175">Coiled coil</keyword>
<gene>
    <name evidence="4" type="ORF">BSYN_03690</name>
</gene>
<sequence length="1022" mass="111346">MARLSFSIALNFLTENFRRGATSVQSSLRNIQFQVLAMGAALGAGGLGLSNLVSRMIETARETNRARVALRNISGTMAGYVRNQEFLIDLAKQYGQELNVLTGNYARFSAAATSGGVSVADQEKIFTAITRASTAFGLSAEESNLSFLAITQMMAKGKISSEELRRQLGERMPIAMEAMARAAGVSIQQLDKLLKNGELYAKDILPKFAEEMEKMLPNVNTDNIETSLNRLKTAFIEFTDNTGIGNAYKTLIDGIAKGMEYLQNNLRTVVRHIAAIITGVLINKGLKEVVLWIAKIGRLAETEAIKGTKGAARSAAKLQFEANKTANVFSFALNRVKIALKTAFVTTGIMALIMLVTDFIFGLIEAEKEANAIRSIFSDYQKELKAVNGGEEAAKLKSLLAITQDKEQTHKDINAAQRELMKMLGLEKASQEELNREVAKRVKLLEATAKADFYARSKVESEAELNRIYAKYGGEGKLNARFLEGEKFASSDSYNAKFFWDANKELFNDMQKAIQLRAIMKDADKNLGAAVLQAQEDPIKPKNTEDAKDKTDLQKAEEKYAKEMGELNNQIAIRAIKEEEYNKAVDALNKKTYEEIAGLLGKNAPKNATFKKAKAGVDNPLTEAETELSKIQKEYAEDLQELRVLKDKGYYTEKEYNEELASLADKTAKSAGAISDIGAEGEDFVRYLIDMKNQLKPIELPKADARDTTLDYKKSDKDKLSEELSIQEKLVDEWKKLNEETGRFSDELDKAISKSKSTKDALKLAEIKEDIAEYKKDLIGSADDGVRAFYQLGKHIQSAFETLRDPDISGLEKLFMLLEAISRTYDGIMTIVKAVQTFESASTALAAAKQAETVLDATKATTEVTGIEAVSAAKTAADLAEVTSTTAKSTAVVAALGAEQVAAQALMAAASTAAYAGIPFGGVGLAAAQIAEMKALIMAASIPMFADGGIVGGNSFEGDKVLARLNSGEMVLNKGQQTRLFDALNGKSALGANSPSGKVVFEISGKKLLGILEQETKRNMRT</sequence>
<feature type="coiled-coil region" evidence="1">
    <location>
        <begin position="621"/>
        <end position="648"/>
    </location>
</feature>
<keyword evidence="2" id="KW-0812">Transmembrane</keyword>
<protein>
    <recommendedName>
        <fullName evidence="3">Tape measure protein N-terminal domain-containing protein</fullName>
    </recommendedName>
</protein>
<keyword evidence="5" id="KW-1185">Reference proteome</keyword>
<evidence type="ECO:0000256" key="2">
    <source>
        <dbReference type="SAM" id="Phobius"/>
    </source>
</evidence>
<dbReference type="EMBL" id="AP028055">
    <property type="protein sequence ID" value="BEG98104.1"/>
    <property type="molecule type" value="Genomic_DNA"/>
</dbReference>
<accession>A0ABN6Z1X9</accession>
<feature type="domain" description="Tape measure protein N-terminal" evidence="3">
    <location>
        <begin position="55"/>
        <end position="241"/>
    </location>
</feature>